<dbReference type="PANTHER" id="PTHR48175">
    <property type="entry name" value="OS04G0581700 PROTEIN"/>
    <property type="match status" value="1"/>
</dbReference>
<sequence>MLLLPNTPHAALCPGLLYLLLLPLPLLARRSRPRRKGEMILVATVVELLGLYTVQVARVLGQVLHGAPFPRRLRSFMLRSLPLTAVAAASAAVAS</sequence>
<accession>A0A843W1J3</accession>
<name>A0A843W1J3_COLES</name>
<reference evidence="2" key="1">
    <citation type="submission" date="2017-07" db="EMBL/GenBank/DDBJ databases">
        <title>Taro Niue Genome Assembly and Annotation.</title>
        <authorList>
            <person name="Atibalentja N."/>
            <person name="Keating K."/>
            <person name="Fields C.J."/>
        </authorList>
    </citation>
    <scope>NUCLEOTIDE SEQUENCE</scope>
    <source>
        <strain evidence="2">Niue_2</strain>
        <tissue evidence="2">Leaf</tissue>
    </source>
</reference>
<comment type="caution">
    <text evidence="2">The sequence shown here is derived from an EMBL/GenBank/DDBJ whole genome shotgun (WGS) entry which is preliminary data.</text>
</comment>
<protein>
    <submittedName>
        <fullName evidence="2">Uncharacterized protein</fullName>
    </submittedName>
</protein>
<feature type="transmembrane region" description="Helical" evidence="1">
    <location>
        <begin position="40"/>
        <end position="64"/>
    </location>
</feature>
<dbReference type="EMBL" id="NMUH01002269">
    <property type="protein sequence ID" value="MQL98934.1"/>
    <property type="molecule type" value="Genomic_DNA"/>
</dbReference>
<feature type="transmembrane region" description="Helical" evidence="1">
    <location>
        <begin position="6"/>
        <end position="28"/>
    </location>
</feature>
<dbReference type="Proteomes" id="UP000652761">
    <property type="component" value="Unassembled WGS sequence"/>
</dbReference>
<keyword evidence="3" id="KW-1185">Reference proteome</keyword>
<dbReference type="OrthoDB" id="1913225at2759"/>
<evidence type="ECO:0000313" key="2">
    <source>
        <dbReference type="EMBL" id="MQL98934.1"/>
    </source>
</evidence>
<feature type="transmembrane region" description="Helical" evidence="1">
    <location>
        <begin position="76"/>
        <end position="94"/>
    </location>
</feature>
<organism evidence="2 3">
    <name type="scientific">Colocasia esculenta</name>
    <name type="common">Wild taro</name>
    <name type="synonym">Arum esculentum</name>
    <dbReference type="NCBI Taxonomy" id="4460"/>
    <lineage>
        <taxon>Eukaryota</taxon>
        <taxon>Viridiplantae</taxon>
        <taxon>Streptophyta</taxon>
        <taxon>Embryophyta</taxon>
        <taxon>Tracheophyta</taxon>
        <taxon>Spermatophyta</taxon>
        <taxon>Magnoliopsida</taxon>
        <taxon>Liliopsida</taxon>
        <taxon>Araceae</taxon>
        <taxon>Aroideae</taxon>
        <taxon>Colocasieae</taxon>
        <taxon>Colocasia</taxon>
    </lineage>
</organism>
<keyword evidence="1" id="KW-0812">Transmembrane</keyword>
<dbReference type="AlphaFoldDB" id="A0A843W1J3"/>
<proteinExistence type="predicted"/>
<gene>
    <name evidence="2" type="ORF">Taro_031651</name>
</gene>
<evidence type="ECO:0000313" key="3">
    <source>
        <dbReference type="Proteomes" id="UP000652761"/>
    </source>
</evidence>
<dbReference type="PANTHER" id="PTHR48175:SF3">
    <property type="entry name" value="OS04G0581700 PROTEIN"/>
    <property type="match status" value="1"/>
</dbReference>
<keyword evidence="1" id="KW-0472">Membrane</keyword>
<keyword evidence="1" id="KW-1133">Transmembrane helix</keyword>
<evidence type="ECO:0000256" key="1">
    <source>
        <dbReference type="SAM" id="Phobius"/>
    </source>
</evidence>